<dbReference type="OrthoDB" id="9949338at2759"/>
<dbReference type="Proteomes" id="UP000287033">
    <property type="component" value="Unassembled WGS sequence"/>
</dbReference>
<gene>
    <name evidence="2" type="ORF">chiPu_0003826</name>
</gene>
<accession>A0A401S4T7</accession>
<proteinExistence type="predicted"/>
<organism evidence="2 3">
    <name type="scientific">Chiloscyllium punctatum</name>
    <name type="common">Brownbanded bambooshark</name>
    <name type="synonym">Hemiscyllium punctatum</name>
    <dbReference type="NCBI Taxonomy" id="137246"/>
    <lineage>
        <taxon>Eukaryota</taxon>
        <taxon>Metazoa</taxon>
        <taxon>Chordata</taxon>
        <taxon>Craniata</taxon>
        <taxon>Vertebrata</taxon>
        <taxon>Chondrichthyes</taxon>
        <taxon>Elasmobranchii</taxon>
        <taxon>Galeomorphii</taxon>
        <taxon>Galeoidea</taxon>
        <taxon>Orectolobiformes</taxon>
        <taxon>Hemiscylliidae</taxon>
        <taxon>Chiloscyllium</taxon>
    </lineage>
</organism>
<feature type="compositionally biased region" description="Basic residues" evidence="1">
    <location>
        <begin position="70"/>
        <end position="82"/>
    </location>
</feature>
<feature type="region of interest" description="Disordered" evidence="1">
    <location>
        <begin position="46"/>
        <end position="122"/>
    </location>
</feature>
<comment type="caution">
    <text evidence="2">The sequence shown here is derived from an EMBL/GenBank/DDBJ whole genome shotgun (WGS) entry which is preliminary data.</text>
</comment>
<protein>
    <submittedName>
        <fullName evidence="2">Uncharacterized protein</fullName>
    </submittedName>
</protein>
<dbReference type="EMBL" id="BEZZ01000085">
    <property type="protein sequence ID" value="GCC25416.1"/>
    <property type="molecule type" value="Genomic_DNA"/>
</dbReference>
<dbReference type="AlphaFoldDB" id="A0A401S4T7"/>
<name>A0A401S4T7_CHIPU</name>
<sequence length="122" mass="13437">MLHQSARCLFGLDVLTFHTCIVTRKIFYTNPPNMPKKAAADTVIDKSLPAPGYMQLRKRSIKPPKENPKKKATPQKKTKARAAKANPPQANQEATDDSVPAENGERKNNEAPIAGENEAKSE</sequence>
<keyword evidence="3" id="KW-1185">Reference proteome</keyword>
<reference evidence="2 3" key="1">
    <citation type="journal article" date="2018" name="Nat. Ecol. Evol.">
        <title>Shark genomes provide insights into elasmobranch evolution and the origin of vertebrates.</title>
        <authorList>
            <person name="Hara Y"/>
            <person name="Yamaguchi K"/>
            <person name="Onimaru K"/>
            <person name="Kadota M"/>
            <person name="Koyanagi M"/>
            <person name="Keeley SD"/>
            <person name="Tatsumi K"/>
            <person name="Tanaka K"/>
            <person name="Motone F"/>
            <person name="Kageyama Y"/>
            <person name="Nozu R"/>
            <person name="Adachi N"/>
            <person name="Nishimura O"/>
            <person name="Nakagawa R"/>
            <person name="Tanegashima C"/>
            <person name="Kiyatake I"/>
            <person name="Matsumoto R"/>
            <person name="Murakumo K"/>
            <person name="Nishida K"/>
            <person name="Terakita A"/>
            <person name="Kuratani S"/>
            <person name="Sato K"/>
            <person name="Hyodo S Kuraku.S."/>
        </authorList>
    </citation>
    <scope>NUCLEOTIDE SEQUENCE [LARGE SCALE GENOMIC DNA]</scope>
</reference>
<evidence type="ECO:0000256" key="1">
    <source>
        <dbReference type="SAM" id="MobiDB-lite"/>
    </source>
</evidence>
<evidence type="ECO:0000313" key="2">
    <source>
        <dbReference type="EMBL" id="GCC25416.1"/>
    </source>
</evidence>
<evidence type="ECO:0000313" key="3">
    <source>
        <dbReference type="Proteomes" id="UP000287033"/>
    </source>
</evidence>